<dbReference type="SUPFAM" id="SSF53098">
    <property type="entry name" value="Ribonuclease H-like"/>
    <property type="match status" value="1"/>
</dbReference>
<dbReference type="SUPFAM" id="SSF82771">
    <property type="entry name" value="GIY-YIG endonuclease"/>
    <property type="match status" value="1"/>
</dbReference>
<dbReference type="GO" id="GO:0003677">
    <property type="term" value="F:DNA binding"/>
    <property type="evidence" value="ECO:0007669"/>
    <property type="project" value="InterPro"/>
</dbReference>
<dbReference type="EMBL" id="CP003156">
    <property type="protein sequence ID" value="AEV31420.1"/>
    <property type="molecule type" value="Genomic_DNA"/>
</dbReference>
<dbReference type="InterPro" id="IPR006054">
    <property type="entry name" value="DnaQ"/>
</dbReference>
<sequence length="441" mass="50199">MFAIVDVETTGGHASGHAMTEIAIVLYDGTKVVDNYSQLLNPKQHIPLNIQTLTGITPDMVEDAPTFPDVADEVREFLGDHIFVAHNVNFDYSFVKSAFASVGIDYNPKRMCSVRYARRVEKGLKSYSLGNLCKHFKVNNEAAHRAWGDATATAKIMEYLLEKDKDGQWQFLIKKNSGEFNLPANLPSDDYHDLPEVPGVYYFMDNLGKPLYIGKAKNLKKRVATHFVSDKEGSKSQGFKREIFNIKFEKTGSELLASLLEDHEIRHYWPKYNRAQKNPKRKFAVYLFYNQKNVPSLAINKITSQQGYLRDFHSNSQAQSWVLKQIEEYNLNAAKCGFPFSFLDREITEEQHMTGVQRLIDDLNSQSQNLVIKTYGREPDEDGFALVKDGHLAGMGFVPHDVQISSYGELQGFTRELHSSITTQAIIRKVLEEGRYAVEEF</sequence>
<dbReference type="InterPro" id="IPR013520">
    <property type="entry name" value="Ribonucl_H"/>
</dbReference>
<dbReference type="GO" id="GO:0008408">
    <property type="term" value="F:3'-5' exonuclease activity"/>
    <property type="evidence" value="ECO:0007669"/>
    <property type="project" value="TreeGrafter"/>
</dbReference>
<dbReference type="InterPro" id="IPR035901">
    <property type="entry name" value="GIY-YIG_endonuc_sf"/>
</dbReference>
<dbReference type="InterPro" id="IPR012337">
    <property type="entry name" value="RNaseH-like_sf"/>
</dbReference>
<dbReference type="GO" id="GO:0005829">
    <property type="term" value="C:cytosol"/>
    <property type="evidence" value="ECO:0007669"/>
    <property type="project" value="TreeGrafter"/>
</dbReference>
<dbReference type="InterPro" id="IPR000305">
    <property type="entry name" value="GIY-YIG_endonuc"/>
</dbReference>
<dbReference type="RefSeq" id="WP_014200781.1">
    <property type="nucleotide sequence ID" value="NC_016599.1"/>
</dbReference>
<dbReference type="PROSITE" id="PS50164">
    <property type="entry name" value="GIY_YIG"/>
    <property type="match status" value="1"/>
</dbReference>
<dbReference type="eggNOG" id="COG0322">
    <property type="taxonomic scope" value="Bacteria"/>
</dbReference>
<dbReference type="Pfam" id="PF01541">
    <property type="entry name" value="GIY-YIG"/>
    <property type="match status" value="1"/>
</dbReference>
<dbReference type="eggNOG" id="COG0847">
    <property type="taxonomic scope" value="Bacteria"/>
</dbReference>
<keyword evidence="5" id="KW-1185">Reference proteome</keyword>
<evidence type="ECO:0000313" key="5">
    <source>
        <dbReference type="Proteomes" id="UP000005631"/>
    </source>
</evidence>
<reference evidence="4 5" key="1">
    <citation type="journal article" date="2012" name="Stand. Genomic Sci.">
        <title>Genome sequence of the orange-pigmented seawater bacterium Owenweeksia hongkongensis type strain (UST20020801(T)).</title>
        <authorList>
            <person name="Riedel T."/>
            <person name="Held B."/>
            <person name="Nolan M."/>
            <person name="Lucas S."/>
            <person name="Lapidus A."/>
            <person name="Tice H."/>
            <person name="Del Rio T.G."/>
            <person name="Cheng J.F."/>
            <person name="Han C."/>
            <person name="Tapia R."/>
            <person name="Goodwin L.A."/>
            <person name="Pitluck S."/>
            <person name="Liolios K."/>
            <person name="Mavromatis K."/>
            <person name="Pagani I."/>
            <person name="Ivanova N."/>
            <person name="Mikhailova N."/>
            <person name="Pati A."/>
            <person name="Chen A."/>
            <person name="Palaniappan K."/>
            <person name="Rohde M."/>
            <person name="Tindall B.J."/>
            <person name="Detter J.C."/>
            <person name="Goker M."/>
            <person name="Woyke T."/>
            <person name="Bristow J."/>
            <person name="Eisen J.A."/>
            <person name="Markowitz V."/>
            <person name="Hugenholtz P."/>
            <person name="Klenk H.P."/>
            <person name="Kyrpides N.C."/>
        </authorList>
    </citation>
    <scope>NUCLEOTIDE SEQUENCE</scope>
    <source>
        <strain evidence="5">DSM 17368 / JCM 12287 / NRRL B-23963</strain>
    </source>
</reference>
<keyword evidence="4" id="KW-0269">Exonuclease</keyword>
<dbReference type="PANTHER" id="PTHR30231">
    <property type="entry name" value="DNA POLYMERASE III SUBUNIT EPSILON"/>
    <property type="match status" value="1"/>
</dbReference>
<dbReference type="CDD" id="cd06127">
    <property type="entry name" value="DEDDh"/>
    <property type="match status" value="1"/>
</dbReference>
<dbReference type="FunFam" id="3.30.420.10:FF:000045">
    <property type="entry name" value="3'-5' exonuclease DinG"/>
    <property type="match status" value="1"/>
</dbReference>
<evidence type="ECO:0000256" key="2">
    <source>
        <dbReference type="ARBA" id="ARBA00026073"/>
    </source>
</evidence>
<dbReference type="GO" id="GO:0006289">
    <property type="term" value="P:nucleotide-excision repair"/>
    <property type="evidence" value="ECO:0007669"/>
    <property type="project" value="InterPro"/>
</dbReference>
<accession>G8R8N8</accession>
<dbReference type="Proteomes" id="UP000005631">
    <property type="component" value="Chromosome"/>
</dbReference>
<dbReference type="CDD" id="cd10434">
    <property type="entry name" value="GIY-YIG_UvrC_Cho"/>
    <property type="match status" value="1"/>
</dbReference>
<dbReference type="AlphaFoldDB" id="G8R8N8"/>
<evidence type="ECO:0000256" key="1">
    <source>
        <dbReference type="ARBA" id="ARBA00025483"/>
    </source>
</evidence>
<feature type="domain" description="GIY-YIG" evidence="3">
    <location>
        <begin position="196"/>
        <end position="274"/>
    </location>
</feature>
<evidence type="ECO:0000259" key="3">
    <source>
        <dbReference type="PROSITE" id="PS50164"/>
    </source>
</evidence>
<gene>
    <name evidence="4" type="ordered locus">Oweho_0401</name>
</gene>
<dbReference type="PANTHER" id="PTHR30231:SF37">
    <property type="entry name" value="EXODEOXYRIBONUCLEASE 10"/>
    <property type="match status" value="1"/>
</dbReference>
<dbReference type="NCBIfam" id="TIGR00573">
    <property type="entry name" value="dnaq"/>
    <property type="match status" value="1"/>
</dbReference>
<dbReference type="SMART" id="SM00465">
    <property type="entry name" value="GIYc"/>
    <property type="match status" value="1"/>
</dbReference>
<dbReference type="KEGG" id="oho:Oweho_0401"/>
<dbReference type="GO" id="GO:0003887">
    <property type="term" value="F:DNA-directed DNA polymerase activity"/>
    <property type="evidence" value="ECO:0007669"/>
    <property type="project" value="InterPro"/>
</dbReference>
<dbReference type="SMART" id="SM00479">
    <property type="entry name" value="EXOIII"/>
    <property type="match status" value="1"/>
</dbReference>
<proteinExistence type="predicted"/>
<name>G8R8N8_OWEHD</name>
<dbReference type="InterPro" id="IPR036397">
    <property type="entry name" value="RNaseH_sf"/>
</dbReference>
<organism evidence="4 5">
    <name type="scientific">Owenweeksia hongkongensis (strain DSM 17368 / CIP 108786 / JCM 12287 / NRRL B-23963 / UST20020801)</name>
    <dbReference type="NCBI Taxonomy" id="926562"/>
    <lineage>
        <taxon>Bacteria</taxon>
        <taxon>Pseudomonadati</taxon>
        <taxon>Bacteroidota</taxon>
        <taxon>Flavobacteriia</taxon>
        <taxon>Flavobacteriales</taxon>
        <taxon>Owenweeksiaceae</taxon>
        <taxon>Owenweeksia</taxon>
    </lineage>
</organism>
<dbReference type="STRING" id="926562.Oweho_0401"/>
<dbReference type="Gene3D" id="3.40.1440.10">
    <property type="entry name" value="GIY-YIG endonuclease"/>
    <property type="match status" value="1"/>
</dbReference>
<comment type="subunit">
    <text evidence="2">DNA polymerase III contains a core (composed of alpha, epsilon and theta chains) that associates with a tau subunit. This core dimerizes to form the POLIII' complex. PolIII' associates with the gamma complex (composed of gamma, delta, delta', psi and chi chains) and with the beta chain to form the complete DNA polymerase III complex.</text>
</comment>
<dbReference type="Gene3D" id="3.30.420.10">
    <property type="entry name" value="Ribonuclease H-like superfamily/Ribonuclease H"/>
    <property type="match status" value="1"/>
</dbReference>
<comment type="function">
    <text evidence="1">DNA polymerase III is a complex, multichain enzyme responsible for most of the replicative synthesis in bacteria. The epsilon subunit contain the editing function and is a proofreading 3'-5' exonuclease.</text>
</comment>
<evidence type="ECO:0000313" key="4">
    <source>
        <dbReference type="EMBL" id="AEV31420.1"/>
    </source>
</evidence>
<keyword evidence="4" id="KW-0378">Hydrolase</keyword>
<protein>
    <submittedName>
        <fullName evidence="4">Exonuclease, DNA polymerase III, epsilon subunit family</fullName>
    </submittedName>
</protein>
<dbReference type="GO" id="GO:0045004">
    <property type="term" value="P:DNA replication proofreading"/>
    <property type="evidence" value="ECO:0007669"/>
    <property type="project" value="TreeGrafter"/>
</dbReference>
<dbReference type="HOGENOM" id="CLU_030720_1_0_10"/>
<dbReference type="InterPro" id="IPR047296">
    <property type="entry name" value="GIY-YIG_UvrC_Cho"/>
</dbReference>
<keyword evidence="4" id="KW-0540">Nuclease</keyword>
<dbReference type="PATRIC" id="fig|926562.3.peg.411"/>
<dbReference type="Pfam" id="PF00929">
    <property type="entry name" value="RNase_T"/>
    <property type="match status" value="1"/>
</dbReference>